<dbReference type="GO" id="GO:0005506">
    <property type="term" value="F:iron ion binding"/>
    <property type="evidence" value="ECO:0007669"/>
    <property type="project" value="InterPro"/>
</dbReference>
<dbReference type="SUPFAM" id="SSF48264">
    <property type="entry name" value="Cytochrome P450"/>
    <property type="match status" value="1"/>
</dbReference>
<evidence type="ECO:0000256" key="1">
    <source>
        <dbReference type="ARBA" id="ARBA00001971"/>
    </source>
</evidence>
<dbReference type="InterPro" id="IPR036396">
    <property type="entry name" value="Cyt_P450_sf"/>
</dbReference>
<gene>
    <name evidence="10" type="ORF">V5799_015761</name>
</gene>
<evidence type="ECO:0000256" key="5">
    <source>
        <dbReference type="ARBA" id="ARBA00023002"/>
    </source>
</evidence>
<accession>A0AAQ4F725</accession>
<keyword evidence="11" id="KW-1185">Reference proteome</keyword>
<keyword evidence="6 8" id="KW-0408">Iron</keyword>
<dbReference type="InterPro" id="IPR050479">
    <property type="entry name" value="CYP11_CYP27_families"/>
</dbReference>
<protein>
    <recommendedName>
        <fullName evidence="12">Cytochrome</fullName>
    </recommendedName>
</protein>
<dbReference type="Gene3D" id="1.10.630.10">
    <property type="entry name" value="Cytochrome P450"/>
    <property type="match status" value="1"/>
</dbReference>
<dbReference type="GO" id="GO:0004497">
    <property type="term" value="F:monooxygenase activity"/>
    <property type="evidence" value="ECO:0007669"/>
    <property type="project" value="UniProtKB-KW"/>
</dbReference>
<dbReference type="GO" id="GO:0020037">
    <property type="term" value="F:heme binding"/>
    <property type="evidence" value="ECO:0007669"/>
    <property type="project" value="InterPro"/>
</dbReference>
<name>A0AAQ4F725_AMBAM</name>
<comment type="similarity">
    <text evidence="2 9">Belongs to the cytochrome P450 family.</text>
</comment>
<dbReference type="Proteomes" id="UP001321473">
    <property type="component" value="Unassembled WGS sequence"/>
</dbReference>
<sequence>MSFSLAESQGSPDSSFESELPFLKACIRETLRFHPIIPGVNLKLNQDVVMSGYHIPAGTVLRTELYVAGQLEQHFTRPSEFLPERWLRSGDSASEDAWTLHPFASLPFGIGPRTCIGKKIAEMELCILLAAVLKKYRVENHHGDIGFLTQSTARPERPAKFRFVELNSTT</sequence>
<evidence type="ECO:0000313" key="11">
    <source>
        <dbReference type="Proteomes" id="UP001321473"/>
    </source>
</evidence>
<comment type="cofactor">
    <cofactor evidence="1 8">
        <name>heme</name>
        <dbReference type="ChEBI" id="CHEBI:30413"/>
    </cofactor>
</comment>
<keyword evidence="5 9" id="KW-0560">Oxidoreductase</keyword>
<organism evidence="10 11">
    <name type="scientific">Amblyomma americanum</name>
    <name type="common">Lone star tick</name>
    <dbReference type="NCBI Taxonomy" id="6943"/>
    <lineage>
        <taxon>Eukaryota</taxon>
        <taxon>Metazoa</taxon>
        <taxon>Ecdysozoa</taxon>
        <taxon>Arthropoda</taxon>
        <taxon>Chelicerata</taxon>
        <taxon>Arachnida</taxon>
        <taxon>Acari</taxon>
        <taxon>Parasitiformes</taxon>
        <taxon>Ixodida</taxon>
        <taxon>Ixodoidea</taxon>
        <taxon>Ixodidae</taxon>
        <taxon>Amblyomminae</taxon>
        <taxon>Amblyomma</taxon>
    </lineage>
</organism>
<evidence type="ECO:0000256" key="4">
    <source>
        <dbReference type="ARBA" id="ARBA00022723"/>
    </source>
</evidence>
<keyword evidence="3 8" id="KW-0349">Heme</keyword>
<feature type="binding site" description="axial binding residue" evidence="8">
    <location>
        <position position="115"/>
    </location>
    <ligand>
        <name>heme</name>
        <dbReference type="ChEBI" id="CHEBI:30413"/>
    </ligand>
    <ligandPart>
        <name>Fe</name>
        <dbReference type="ChEBI" id="CHEBI:18248"/>
    </ligandPart>
</feature>
<dbReference type="GO" id="GO:0016705">
    <property type="term" value="F:oxidoreductase activity, acting on paired donors, with incorporation or reduction of molecular oxygen"/>
    <property type="evidence" value="ECO:0007669"/>
    <property type="project" value="InterPro"/>
</dbReference>
<comment type="caution">
    <text evidence="10">The sequence shown here is derived from an EMBL/GenBank/DDBJ whole genome shotgun (WGS) entry which is preliminary data.</text>
</comment>
<evidence type="ECO:0000313" key="10">
    <source>
        <dbReference type="EMBL" id="KAK8782899.1"/>
    </source>
</evidence>
<dbReference type="InterPro" id="IPR017972">
    <property type="entry name" value="Cyt_P450_CS"/>
</dbReference>
<evidence type="ECO:0000256" key="8">
    <source>
        <dbReference type="PIRSR" id="PIRSR602401-1"/>
    </source>
</evidence>
<dbReference type="AlphaFoldDB" id="A0AAQ4F725"/>
<dbReference type="PRINTS" id="PR00385">
    <property type="entry name" value="P450"/>
</dbReference>
<evidence type="ECO:0000256" key="7">
    <source>
        <dbReference type="ARBA" id="ARBA00023033"/>
    </source>
</evidence>
<evidence type="ECO:0000256" key="2">
    <source>
        <dbReference type="ARBA" id="ARBA00010617"/>
    </source>
</evidence>
<evidence type="ECO:0008006" key="12">
    <source>
        <dbReference type="Google" id="ProtNLM"/>
    </source>
</evidence>
<evidence type="ECO:0000256" key="6">
    <source>
        <dbReference type="ARBA" id="ARBA00023004"/>
    </source>
</evidence>
<dbReference type="PRINTS" id="PR00463">
    <property type="entry name" value="EP450I"/>
</dbReference>
<proteinExistence type="inferred from homology"/>
<keyword evidence="7 9" id="KW-0503">Monooxygenase</keyword>
<keyword evidence="4 8" id="KW-0479">Metal-binding</keyword>
<dbReference type="PANTHER" id="PTHR24279">
    <property type="entry name" value="CYTOCHROME P450"/>
    <property type="match status" value="1"/>
</dbReference>
<reference evidence="10 11" key="1">
    <citation type="journal article" date="2023" name="Arcadia Sci">
        <title>De novo assembly of a long-read Amblyomma americanum tick genome.</title>
        <authorList>
            <person name="Chou S."/>
            <person name="Poskanzer K.E."/>
            <person name="Rollins M."/>
            <person name="Thuy-Boun P.S."/>
        </authorList>
    </citation>
    <scope>NUCLEOTIDE SEQUENCE [LARGE SCALE GENOMIC DNA]</scope>
    <source>
        <strain evidence="10">F_SG_1</strain>
        <tissue evidence="10">Salivary glands</tissue>
    </source>
</reference>
<dbReference type="EMBL" id="JARKHS020006173">
    <property type="protein sequence ID" value="KAK8782899.1"/>
    <property type="molecule type" value="Genomic_DNA"/>
</dbReference>
<dbReference type="InterPro" id="IPR002401">
    <property type="entry name" value="Cyt_P450_E_grp-I"/>
</dbReference>
<dbReference type="PANTHER" id="PTHR24279:SF120">
    <property type="entry name" value="CYTOCHROME P450"/>
    <property type="match status" value="1"/>
</dbReference>
<dbReference type="InterPro" id="IPR001128">
    <property type="entry name" value="Cyt_P450"/>
</dbReference>
<dbReference type="PROSITE" id="PS00086">
    <property type="entry name" value="CYTOCHROME_P450"/>
    <property type="match status" value="1"/>
</dbReference>
<evidence type="ECO:0000256" key="9">
    <source>
        <dbReference type="RuleBase" id="RU000461"/>
    </source>
</evidence>
<dbReference type="Pfam" id="PF00067">
    <property type="entry name" value="p450"/>
    <property type="match status" value="1"/>
</dbReference>
<evidence type="ECO:0000256" key="3">
    <source>
        <dbReference type="ARBA" id="ARBA00022617"/>
    </source>
</evidence>